<proteinExistence type="predicted"/>
<organism evidence="1 2">
    <name type="scientific">Trinickia violacea</name>
    <dbReference type="NCBI Taxonomy" id="2571746"/>
    <lineage>
        <taxon>Bacteria</taxon>
        <taxon>Pseudomonadati</taxon>
        <taxon>Pseudomonadota</taxon>
        <taxon>Betaproteobacteria</taxon>
        <taxon>Burkholderiales</taxon>
        <taxon>Burkholderiaceae</taxon>
        <taxon>Trinickia</taxon>
    </lineage>
</organism>
<dbReference type="AlphaFoldDB" id="A0A4P8IT27"/>
<gene>
    <name evidence="1" type="ORF">FAZ95_13995</name>
</gene>
<dbReference type="RefSeq" id="WP_137333013.1">
    <property type="nucleotide sequence ID" value="NZ_CP040077.1"/>
</dbReference>
<accession>A0A4P8IT27</accession>
<reference evidence="1 2" key="1">
    <citation type="submission" date="2019-05" db="EMBL/GenBank/DDBJ databases">
        <title>Burkholderia sp. DHOD12, isolated from subtropical forest soil.</title>
        <authorList>
            <person name="Gao Z.-H."/>
            <person name="Qiu L.-H."/>
        </authorList>
    </citation>
    <scope>NUCLEOTIDE SEQUENCE [LARGE SCALE GENOMIC DNA]</scope>
    <source>
        <strain evidence="1 2">DHOD12</strain>
    </source>
</reference>
<dbReference type="EMBL" id="CP040077">
    <property type="protein sequence ID" value="QCP50194.1"/>
    <property type="molecule type" value="Genomic_DNA"/>
</dbReference>
<sequence>MSDPIEQVDRRFMDQLLALSKKPGSPVDFDVTEWMLTRGFARPQNLPTDAALGGLVITQAGLDWLKITKYPG</sequence>
<evidence type="ECO:0000313" key="2">
    <source>
        <dbReference type="Proteomes" id="UP000298656"/>
    </source>
</evidence>
<name>A0A4P8IT27_9BURK</name>
<dbReference type="Proteomes" id="UP000298656">
    <property type="component" value="Chromosome 1"/>
</dbReference>
<dbReference type="KEGG" id="tvl:FAZ95_13995"/>
<evidence type="ECO:0000313" key="1">
    <source>
        <dbReference type="EMBL" id="QCP50194.1"/>
    </source>
</evidence>
<keyword evidence="2" id="KW-1185">Reference proteome</keyword>
<protein>
    <submittedName>
        <fullName evidence="1">Uncharacterized protein</fullName>
    </submittedName>
</protein>